<gene>
    <name evidence="1" type="ORF">PUP29_09135</name>
</gene>
<evidence type="ECO:0000313" key="1">
    <source>
        <dbReference type="EMBL" id="XCC61687.1"/>
    </source>
</evidence>
<name>A0AAU8A784_9FIRM</name>
<organism evidence="1">
    <name type="scientific">Christensenella massiliensis</name>
    <dbReference type="NCBI Taxonomy" id="1805714"/>
    <lineage>
        <taxon>Bacteria</taxon>
        <taxon>Bacillati</taxon>
        <taxon>Bacillota</taxon>
        <taxon>Clostridia</taxon>
        <taxon>Christensenellales</taxon>
        <taxon>Christensenellaceae</taxon>
        <taxon>Christensenella</taxon>
    </lineage>
</organism>
<sequence>MKFYSDPKLQLEHERNLALGKIADAINGEGRQNVSNRRRRRNMILGINTKEAVENFIKEQLQNKDISPEMVAAIAELMKAASTL</sequence>
<dbReference type="AlphaFoldDB" id="A0AAU8A784"/>
<dbReference type="RefSeq" id="WP_353423085.1">
    <property type="nucleotide sequence ID" value="NZ_CP117826.1"/>
</dbReference>
<proteinExistence type="predicted"/>
<reference evidence="1" key="1">
    <citation type="submission" date="2023-02" db="EMBL/GenBank/DDBJ databases">
        <title>Gut commensal Christensenella minuta modulates host metabolism via a new class of secondary bile acids.</title>
        <authorList>
            <person name="Liu C."/>
        </authorList>
    </citation>
    <scope>NUCLEOTIDE SEQUENCE</scope>
    <source>
        <strain evidence="1">CA70</strain>
    </source>
</reference>
<dbReference type="EMBL" id="CP117826">
    <property type="protein sequence ID" value="XCC61687.1"/>
    <property type="molecule type" value="Genomic_DNA"/>
</dbReference>
<protein>
    <submittedName>
        <fullName evidence="1">Uncharacterized protein</fullName>
    </submittedName>
</protein>
<accession>A0AAU8A784</accession>